<name>A0ABS0MD05_SERRU</name>
<dbReference type="EMBL" id="JADULK010000005">
    <property type="protein sequence ID" value="MBH1930253.1"/>
    <property type="molecule type" value="Genomic_DNA"/>
</dbReference>
<keyword evidence="3" id="KW-1185">Reference proteome</keyword>
<dbReference type="Pfam" id="PF18431">
    <property type="entry name" value="RNAse_A_bac"/>
    <property type="match status" value="1"/>
</dbReference>
<organism evidence="2 3">
    <name type="scientific">Serratia rubidaea</name>
    <name type="common">Serratia marinorubra</name>
    <dbReference type="NCBI Taxonomy" id="61652"/>
    <lineage>
        <taxon>Bacteria</taxon>
        <taxon>Pseudomonadati</taxon>
        <taxon>Pseudomonadota</taxon>
        <taxon>Gammaproteobacteria</taxon>
        <taxon>Enterobacterales</taxon>
        <taxon>Yersiniaceae</taxon>
        <taxon>Serratia</taxon>
    </lineage>
</organism>
<accession>A0ABS0MD05</accession>
<dbReference type="Proteomes" id="UP000624159">
    <property type="component" value="Unassembled WGS sequence"/>
</dbReference>
<feature type="domain" description="Bacterial CdiA-CT RNAse A" evidence="1">
    <location>
        <begin position="161"/>
        <end position="275"/>
    </location>
</feature>
<proteinExistence type="predicted"/>
<comment type="caution">
    <text evidence="2">The sequence shown here is derived from an EMBL/GenBank/DDBJ whole genome shotgun (WGS) entry which is preliminary data.</text>
</comment>
<evidence type="ECO:0000259" key="1">
    <source>
        <dbReference type="Pfam" id="PF18431"/>
    </source>
</evidence>
<sequence length="277" mass="29626">MVREEGLRVVLSPVQLAAILSDRSVTEGETLSNRLFGGLGLAGGVVELIGAGAMCYVPDPTLLTKVGCVIVGTHSLDSIKAASNQIITGQPTTTDTYQSAVALAKTLGADDDTAYNVGLTVDIAVPLMFATAISAVRVASVRMGKIRLIEHESMAGGKPGGHTIVRHVGLSKAALLRRLEETKFGRFPPRSISSFTNLTIAERAISSAMNANHTLIKNWAKYPFRNLVITHRAVNHVGYYIQRGASEVVKTSNLKVVIEHGSFNGKPYYILTAYPIP</sequence>
<evidence type="ECO:0000313" key="3">
    <source>
        <dbReference type="Proteomes" id="UP000624159"/>
    </source>
</evidence>
<gene>
    <name evidence="2" type="ORF">I5U13_11370</name>
</gene>
<dbReference type="InterPro" id="IPR041436">
    <property type="entry name" value="RNAse_A_bac"/>
</dbReference>
<protein>
    <recommendedName>
        <fullName evidence="1">Bacterial CdiA-CT RNAse A domain-containing protein</fullName>
    </recommendedName>
</protein>
<dbReference type="CDD" id="cd20684">
    <property type="entry name" value="CdiA-CT_Yk_RNaseA-like"/>
    <property type="match status" value="1"/>
</dbReference>
<reference evidence="2 3" key="1">
    <citation type="submission" date="2020-11" db="EMBL/GenBank/DDBJ databases">
        <title>Enhanced detection system for hospital associated transmission using whole genome sequencing surveillance.</title>
        <authorList>
            <person name="Harrison L.H."/>
            <person name="Van Tyne D."/>
            <person name="Marsh J.W."/>
            <person name="Griffith M.P."/>
            <person name="Snyder D.J."/>
            <person name="Cooper V.S."/>
            <person name="Mustapha M."/>
        </authorList>
    </citation>
    <scope>NUCLEOTIDE SEQUENCE [LARGE SCALE GENOMIC DNA]</scope>
    <source>
        <strain evidence="2 3">SER00230</strain>
    </source>
</reference>
<evidence type="ECO:0000313" key="2">
    <source>
        <dbReference type="EMBL" id="MBH1930253.1"/>
    </source>
</evidence>
<dbReference type="RefSeq" id="WP_197663960.1">
    <property type="nucleotide sequence ID" value="NZ_JADULK010000005.1"/>
</dbReference>